<organism evidence="2 3">
    <name type="scientific">Exophiala aquamarina CBS 119918</name>
    <dbReference type="NCBI Taxonomy" id="1182545"/>
    <lineage>
        <taxon>Eukaryota</taxon>
        <taxon>Fungi</taxon>
        <taxon>Dikarya</taxon>
        <taxon>Ascomycota</taxon>
        <taxon>Pezizomycotina</taxon>
        <taxon>Eurotiomycetes</taxon>
        <taxon>Chaetothyriomycetidae</taxon>
        <taxon>Chaetothyriales</taxon>
        <taxon>Herpotrichiellaceae</taxon>
        <taxon>Exophiala</taxon>
    </lineage>
</organism>
<name>A0A072PWN7_9EURO</name>
<comment type="caution">
    <text evidence="2">The sequence shown here is derived from an EMBL/GenBank/DDBJ whole genome shotgun (WGS) entry which is preliminary data.</text>
</comment>
<dbReference type="GeneID" id="25279792"/>
<dbReference type="RefSeq" id="XP_013262605.1">
    <property type="nucleotide sequence ID" value="XM_013407151.1"/>
</dbReference>
<dbReference type="VEuPathDB" id="FungiDB:A1O9_04865"/>
<dbReference type="EMBL" id="AMGV01000003">
    <property type="protein sequence ID" value="KEF60015.1"/>
    <property type="molecule type" value="Genomic_DNA"/>
</dbReference>
<dbReference type="HOGENOM" id="CLU_056765_1_0_1"/>
<dbReference type="OrthoDB" id="4137752at2759"/>
<feature type="compositionally biased region" description="Low complexity" evidence="1">
    <location>
        <begin position="190"/>
        <end position="202"/>
    </location>
</feature>
<evidence type="ECO:0000313" key="2">
    <source>
        <dbReference type="EMBL" id="KEF60015.1"/>
    </source>
</evidence>
<dbReference type="Proteomes" id="UP000027920">
    <property type="component" value="Unassembled WGS sequence"/>
</dbReference>
<protein>
    <submittedName>
        <fullName evidence="2">Uncharacterized protein</fullName>
    </submittedName>
</protein>
<sequence>MTYRPTHSAAPFNAGYSGDMTNWSLQLSTATPNRSERGTTGTGGHDTPELATFYIQSLLHRSGQLFHVNKPADIPSTPPVTIRRPKLPETRQLTMYRFTPCIFSSWVAGSALMAYAANSVWQRGLKRYAIQAGRRCPLHQDPTLTNPIGSRPEDFLATDVQKQVCDEVLARSFACNWDHVPAPAVEEEGSPAGAGQPAPSAPFDLDGAGAEATASPVLAGISAPGVTTASATHGFDRESTPQTMQDVEMLETVREEDEGKDNDRPQGEGEGLVLTSNAPSMKPYARYHSGLDGNMSPTAHR</sequence>
<accession>A0A072PWN7</accession>
<reference evidence="2 3" key="1">
    <citation type="submission" date="2013-03" db="EMBL/GenBank/DDBJ databases">
        <title>The Genome Sequence of Exophiala aquamarina CBS 119918.</title>
        <authorList>
            <consortium name="The Broad Institute Genomics Platform"/>
            <person name="Cuomo C."/>
            <person name="de Hoog S."/>
            <person name="Gorbushina A."/>
            <person name="Walker B."/>
            <person name="Young S.K."/>
            <person name="Zeng Q."/>
            <person name="Gargeya S."/>
            <person name="Fitzgerald M."/>
            <person name="Haas B."/>
            <person name="Abouelleil A."/>
            <person name="Allen A.W."/>
            <person name="Alvarado L."/>
            <person name="Arachchi H.M."/>
            <person name="Berlin A.M."/>
            <person name="Chapman S.B."/>
            <person name="Gainer-Dewar J."/>
            <person name="Goldberg J."/>
            <person name="Griggs A."/>
            <person name="Gujja S."/>
            <person name="Hansen M."/>
            <person name="Howarth C."/>
            <person name="Imamovic A."/>
            <person name="Ireland A."/>
            <person name="Larimer J."/>
            <person name="McCowan C."/>
            <person name="Murphy C."/>
            <person name="Pearson M."/>
            <person name="Poon T.W."/>
            <person name="Priest M."/>
            <person name="Roberts A."/>
            <person name="Saif S."/>
            <person name="Shea T."/>
            <person name="Sisk P."/>
            <person name="Sykes S."/>
            <person name="Wortman J."/>
            <person name="Nusbaum C."/>
            <person name="Birren B."/>
        </authorList>
    </citation>
    <scope>NUCLEOTIDE SEQUENCE [LARGE SCALE GENOMIC DNA]</scope>
    <source>
        <strain evidence="2 3">CBS 119918</strain>
    </source>
</reference>
<feature type="region of interest" description="Disordered" evidence="1">
    <location>
        <begin position="253"/>
        <end position="301"/>
    </location>
</feature>
<feature type="region of interest" description="Disordered" evidence="1">
    <location>
        <begin position="184"/>
        <end position="208"/>
    </location>
</feature>
<keyword evidence="3" id="KW-1185">Reference proteome</keyword>
<proteinExistence type="predicted"/>
<evidence type="ECO:0000256" key="1">
    <source>
        <dbReference type="SAM" id="MobiDB-lite"/>
    </source>
</evidence>
<gene>
    <name evidence="2" type="ORF">A1O9_04865</name>
</gene>
<dbReference type="AlphaFoldDB" id="A0A072PWN7"/>
<evidence type="ECO:0000313" key="3">
    <source>
        <dbReference type="Proteomes" id="UP000027920"/>
    </source>
</evidence>